<dbReference type="InterPro" id="IPR013424">
    <property type="entry name" value="Ice-binding_C"/>
</dbReference>
<feature type="signal peptide" evidence="4">
    <location>
        <begin position="1"/>
        <end position="21"/>
    </location>
</feature>
<evidence type="ECO:0000259" key="6">
    <source>
        <dbReference type="Pfam" id="PF24517"/>
    </source>
</evidence>
<dbReference type="EMBL" id="JDST02000001">
    <property type="protein sequence ID" value="KFB78611.1"/>
    <property type="molecule type" value="Genomic_DNA"/>
</dbReference>
<keyword evidence="9" id="KW-1185">Reference proteome</keyword>
<evidence type="ECO:0000256" key="4">
    <source>
        <dbReference type="SAM" id="SignalP"/>
    </source>
</evidence>
<accession>A0A080MCG2</accession>
<evidence type="ECO:0000313" key="7">
    <source>
        <dbReference type="EMBL" id="KFB78611.1"/>
    </source>
</evidence>
<dbReference type="Proteomes" id="UP000021315">
    <property type="component" value="Unassembled WGS sequence"/>
</dbReference>
<protein>
    <submittedName>
        <fullName evidence="8">DNRLRE domain-containing protein</fullName>
    </submittedName>
    <submittedName>
        <fullName evidence="7">TGF-beta propeptide</fullName>
    </submittedName>
</protein>
<keyword evidence="2" id="KW-0964">Secreted</keyword>
<comment type="subcellular location">
    <subcellularLocation>
        <location evidence="1">Secreted</location>
    </subcellularLocation>
</comment>
<evidence type="ECO:0000256" key="2">
    <source>
        <dbReference type="ARBA" id="ARBA00022525"/>
    </source>
</evidence>
<reference evidence="8 10" key="2">
    <citation type="journal article" date="2019" name="Microbiome">
        <title>Annotated bacterial chromosomes from frame-shift-corrected long-read metagenomic data.</title>
        <authorList>
            <person name="Arumugam K."/>
            <person name="Bagci C."/>
            <person name="Bessarab I."/>
            <person name="Beier S."/>
            <person name="Buchfink B."/>
            <person name="Gorska A."/>
            <person name="Qiu G."/>
            <person name="Huson D.H."/>
            <person name="Williams R.B.H."/>
        </authorList>
    </citation>
    <scope>NUCLEOTIDE SEQUENCE [LARGE SCALE GENOMIC DNA]</scope>
    <source>
        <strain evidence="8">SSA1</strain>
    </source>
</reference>
<proteinExistence type="predicted"/>
<feature type="chain" id="PRO_5001751287" evidence="4">
    <location>
        <begin position="22"/>
        <end position="283"/>
    </location>
</feature>
<feature type="domain" description="Carbohydrate-binding module family 96" evidence="6">
    <location>
        <begin position="98"/>
        <end position="205"/>
    </location>
</feature>
<dbReference type="Proteomes" id="UP000509684">
    <property type="component" value="Chromosome"/>
</dbReference>
<dbReference type="NCBIfam" id="NF033679">
    <property type="entry name" value="DNRLRE_dom"/>
    <property type="match status" value="1"/>
</dbReference>
<feature type="domain" description="Ice-binding protein C-terminal" evidence="5">
    <location>
        <begin position="243"/>
        <end position="268"/>
    </location>
</feature>
<dbReference type="AlphaFoldDB" id="A0A080MCG2"/>
<reference evidence="8" key="3">
    <citation type="submission" date="2020-06" db="EMBL/GenBank/DDBJ databases">
        <authorList>
            <person name="Arumugam K."/>
            <person name="Besarab I."/>
            <person name="Haryono M."/>
            <person name="Bagci C."/>
            <person name="Beier S."/>
            <person name="Buchfink B."/>
            <person name="Gorska A."/>
            <person name="Qiu G."/>
            <person name="Huson D.H."/>
            <person name="Williams R.B."/>
        </authorList>
    </citation>
    <scope>NUCLEOTIDE SEQUENCE</scope>
    <source>
        <strain evidence="8">SSA1</strain>
    </source>
</reference>
<dbReference type="Pfam" id="PF07589">
    <property type="entry name" value="PEP-CTERM"/>
    <property type="match status" value="1"/>
</dbReference>
<name>A0A080MCG2_9PROT</name>
<dbReference type="STRING" id="1453999.AW06_000019"/>
<dbReference type="NCBIfam" id="TIGR02595">
    <property type="entry name" value="PEP_CTERM"/>
    <property type="match status" value="1"/>
</dbReference>
<evidence type="ECO:0000256" key="1">
    <source>
        <dbReference type="ARBA" id="ARBA00004613"/>
    </source>
</evidence>
<dbReference type="EMBL" id="CP058708">
    <property type="protein sequence ID" value="QLH51614.1"/>
    <property type="molecule type" value="Genomic_DNA"/>
</dbReference>
<evidence type="ECO:0000259" key="5">
    <source>
        <dbReference type="Pfam" id="PF07589"/>
    </source>
</evidence>
<dbReference type="InterPro" id="IPR055372">
    <property type="entry name" value="CBM96"/>
</dbReference>
<evidence type="ECO:0000256" key="3">
    <source>
        <dbReference type="ARBA" id="ARBA00022729"/>
    </source>
</evidence>
<dbReference type="KEGG" id="acog:HWD57_18775"/>
<keyword evidence="3 4" id="KW-0732">Signal</keyword>
<gene>
    <name evidence="7" type="ORF">AW06_000019</name>
    <name evidence="8" type="ORF">HWD57_18775</name>
</gene>
<reference evidence="7 9" key="1">
    <citation type="submission" date="2014-02" db="EMBL/GenBank/DDBJ databases">
        <title>Expanding our view of genomic diversity in Candidatus Accumulibacter clades.</title>
        <authorList>
            <person name="Skennerton C.T."/>
            <person name="Barr J.J."/>
            <person name="Slater F.R."/>
            <person name="Bond P.L."/>
            <person name="Tyson G.W."/>
        </authorList>
    </citation>
    <scope>NUCLEOTIDE SEQUENCE [LARGE SCALE GENOMIC DNA]</scope>
    <source>
        <strain evidence="9">SK-02</strain>
    </source>
</reference>
<sequence>MRYTLTSKALPILLASILASAAHGATTTVLQADEAKSEDVFVYEFAIPGFFGIPTAARVTNLDSQTLNELIPPPVPFGNFLGSSNTVPLIGALGETRAHDTRSLLRFDLGTLGFSAGQILNARLNLFALPGLAPFDNPTTGKPITTELHRVTQAWGETTVTWETQPTVAVTFSSTVQEGVNQWVSFDVTGLVQDWLSDPTTNFGVELLQPDIVIADSGRPIASLYASSASANAATRPFLEISAIPEPSTFALLAGSLGVVGWTSRLRRGVRVRIGDTCAGLLS</sequence>
<dbReference type="Gene3D" id="2.60.120.970">
    <property type="match status" value="1"/>
</dbReference>
<organism evidence="7 9">
    <name type="scientific">Candidatus Accumulibacter cognatus</name>
    <dbReference type="NCBI Taxonomy" id="2954383"/>
    <lineage>
        <taxon>Bacteria</taxon>
        <taxon>Pseudomonadati</taxon>
        <taxon>Pseudomonadota</taxon>
        <taxon>Betaproteobacteria</taxon>
        <taxon>Candidatus Accumulibacter</taxon>
    </lineage>
</organism>
<accession>A0A7D5NCZ5</accession>
<evidence type="ECO:0000313" key="10">
    <source>
        <dbReference type="Proteomes" id="UP000509684"/>
    </source>
</evidence>
<dbReference type="GO" id="GO:0005576">
    <property type="term" value="C:extracellular region"/>
    <property type="evidence" value="ECO:0007669"/>
    <property type="project" value="UniProtKB-SubCell"/>
</dbReference>
<evidence type="ECO:0000313" key="9">
    <source>
        <dbReference type="Proteomes" id="UP000021315"/>
    </source>
</evidence>
<dbReference type="Pfam" id="PF24517">
    <property type="entry name" value="CBM96"/>
    <property type="match status" value="1"/>
</dbReference>
<evidence type="ECO:0000313" key="8">
    <source>
        <dbReference type="EMBL" id="QLH51614.1"/>
    </source>
</evidence>
<dbReference type="RefSeq" id="WP_034943647.1">
    <property type="nucleotide sequence ID" value="NZ_JDST02000001.1"/>
</dbReference>